<dbReference type="Proteomes" id="UP000805649">
    <property type="component" value="Unassembled WGS sequence"/>
</dbReference>
<reference evidence="1 2" key="1">
    <citation type="journal article" date="2020" name="Phytopathology">
        <title>Genome Sequence Resources of Colletotrichum truncatum, C. plurivorum, C. musicola, and C. sojae: Four Species Pathogenic to Soybean (Glycine max).</title>
        <authorList>
            <person name="Rogerio F."/>
            <person name="Boufleur T.R."/>
            <person name="Ciampi-Guillardi M."/>
            <person name="Sukno S.A."/>
            <person name="Thon M.R."/>
            <person name="Massola Junior N.S."/>
            <person name="Baroncelli R."/>
        </authorList>
    </citation>
    <scope>NUCLEOTIDE SEQUENCE [LARGE SCALE GENOMIC DNA]</scope>
    <source>
        <strain evidence="1 2">CMES1059</strain>
    </source>
</reference>
<accession>A0ACC3ZHJ7</accession>
<evidence type="ECO:0000313" key="2">
    <source>
        <dbReference type="Proteomes" id="UP000805649"/>
    </source>
</evidence>
<keyword evidence="2" id="KW-1185">Reference proteome</keyword>
<proteinExistence type="predicted"/>
<comment type="caution">
    <text evidence="1">The sequence shown here is derived from an EMBL/GenBank/DDBJ whole genome shotgun (WGS) entry which is preliminary data.</text>
</comment>
<dbReference type="EMBL" id="VUJX02000001">
    <property type="protein sequence ID" value="KAL0943617.1"/>
    <property type="molecule type" value="Genomic_DNA"/>
</dbReference>
<name>A0ACC3ZHJ7_COLTU</name>
<evidence type="ECO:0000313" key="1">
    <source>
        <dbReference type="EMBL" id="KAL0943617.1"/>
    </source>
</evidence>
<organism evidence="1 2">
    <name type="scientific">Colletotrichum truncatum</name>
    <name type="common">Anthracnose fungus</name>
    <name type="synonym">Colletotrichum capsici</name>
    <dbReference type="NCBI Taxonomy" id="5467"/>
    <lineage>
        <taxon>Eukaryota</taxon>
        <taxon>Fungi</taxon>
        <taxon>Dikarya</taxon>
        <taxon>Ascomycota</taxon>
        <taxon>Pezizomycotina</taxon>
        <taxon>Sordariomycetes</taxon>
        <taxon>Hypocreomycetidae</taxon>
        <taxon>Glomerellales</taxon>
        <taxon>Glomerellaceae</taxon>
        <taxon>Colletotrichum</taxon>
        <taxon>Colletotrichum truncatum species complex</taxon>
    </lineage>
</organism>
<gene>
    <name evidence="1" type="ORF">CTRU02_201504</name>
</gene>
<protein>
    <submittedName>
        <fullName evidence="1">Uncharacterized protein</fullName>
    </submittedName>
</protein>
<sequence length="673" mass="78714">MTSPSSDECLQQLLRPSSIEEVEQLADSSLPLTEALKKHRHVILRKHISPEAWSDAIACVDRRIHSSKKARAAFDADYESCNVASIENQEHWDLRDLWDLVKIIDKLILHIGDVGSVDTPGIEYVSLRAWEAAWELRCNPVDANRRHPLGDLRWLEEDGGTENPTNFQIAFSRHTKLTHKNLSHEGIAMDEITRAKLQRAFFRLEFIRRAYYSRPLFPKGAKWQNRDSTFVNGEPQSLAGETPETRLARAEQIFKGWTKDDFVEIICAFKATLNFYAVPVGDMIQDFVDGAYAALDNWDLCHALDFNAGEVHEIRANADAVSLQWELDPLKKEPDFPLWGIKPDREFLELEGQLRDNLLQLELYKLRRFVQFSHGEFDDLGCTIFKAEEVRRANYPKKMSKHQKPLLHETHPEREMSKFFHALCSLPLKFLDRFIDMSTKRKRRFLKTTYFAVSRIKASHAPMFLSGEVRAWSSKPADERGPRHWEHQTERRVFPELAVRYVALGCLSKLYTIDHDSYFGWRLRMNRLNRYVWRWDEQVLTPLAWSELRSKIAYKPFNINTVFRMSERSWQGLWRSDRRCERLTWVGRSMNRFCWEGYGHPGRLDPNECYCHVGEGCGLCTHLPPSKIPEWELFTEDDWKEEFETEKQLLGLADPWASEPNELDNYSFESNLS</sequence>